<organism evidence="1 2">
    <name type="scientific">Rossellomorea aquimaris</name>
    <dbReference type="NCBI Taxonomy" id="189382"/>
    <lineage>
        <taxon>Bacteria</taxon>
        <taxon>Bacillati</taxon>
        <taxon>Bacillota</taxon>
        <taxon>Bacilli</taxon>
        <taxon>Bacillales</taxon>
        <taxon>Bacillaceae</taxon>
        <taxon>Rossellomorea</taxon>
    </lineage>
</organism>
<comment type="caution">
    <text evidence="1">The sequence shown here is derived from an EMBL/GenBank/DDBJ whole genome shotgun (WGS) entry which is preliminary data.</text>
</comment>
<dbReference type="EMBL" id="VTEW01000001">
    <property type="protein sequence ID" value="TYS84273.1"/>
    <property type="molecule type" value="Genomic_DNA"/>
</dbReference>
<proteinExistence type="predicted"/>
<dbReference type="AlphaFoldDB" id="A0A5D4UAE7"/>
<evidence type="ECO:0000313" key="2">
    <source>
        <dbReference type="Proteomes" id="UP000325054"/>
    </source>
</evidence>
<sequence length="167" mass="18704">MRKLIMICCISFIAILNGCSSTPEKEIELDGSVKTVGKNIIVYGTSSLEKDALITVQLKEIDSRKVMEETQVKVDDDGNFEAKLTRENTEMDHELNVLYEPNKQPDQLKEIYGENGEFIADTSGGYSTLKKGNEEYNVIKMLDRILEIGNGTAGQRTMLTTELPEAY</sequence>
<evidence type="ECO:0000313" key="1">
    <source>
        <dbReference type="EMBL" id="TYS84273.1"/>
    </source>
</evidence>
<accession>A0A5D4UAE7</accession>
<reference evidence="1 2" key="1">
    <citation type="submission" date="2019-08" db="EMBL/GenBank/DDBJ databases">
        <title>Bacillus genomes from the desert of Cuatro Cienegas, Coahuila.</title>
        <authorList>
            <person name="Olmedo-Alvarez G."/>
        </authorList>
    </citation>
    <scope>NUCLEOTIDE SEQUENCE [LARGE SCALE GENOMIC DNA]</scope>
    <source>
        <strain evidence="1 2">CH451a_14T</strain>
    </source>
</reference>
<dbReference type="RefSeq" id="WP_148990616.1">
    <property type="nucleotide sequence ID" value="NZ_VTEW01000001.1"/>
</dbReference>
<name>A0A5D4UAE7_9BACI</name>
<protein>
    <submittedName>
        <fullName evidence="1">Uncharacterized protein</fullName>
    </submittedName>
</protein>
<dbReference type="OrthoDB" id="2972586at2"/>
<gene>
    <name evidence="1" type="ORF">FZC80_01975</name>
</gene>
<dbReference type="Proteomes" id="UP000325054">
    <property type="component" value="Unassembled WGS sequence"/>
</dbReference>